<dbReference type="InterPro" id="IPR000504">
    <property type="entry name" value="RRM_dom"/>
</dbReference>
<proteinExistence type="evidence at transcript level"/>
<dbReference type="PANTHER" id="PTHR19965">
    <property type="entry name" value="RNA AND EXPORT FACTOR BINDING PROTEIN"/>
    <property type="match status" value="1"/>
</dbReference>
<dbReference type="InterPro" id="IPR012677">
    <property type="entry name" value="Nucleotide-bd_a/b_plait_sf"/>
</dbReference>
<keyword evidence="1 2" id="KW-0694">RNA-binding</keyword>
<dbReference type="Gene3D" id="3.30.70.330">
    <property type="match status" value="1"/>
</dbReference>
<evidence type="ECO:0000256" key="3">
    <source>
        <dbReference type="SAM" id="MobiDB-lite"/>
    </source>
</evidence>
<feature type="domain" description="RRM" evidence="4">
    <location>
        <begin position="52"/>
        <end position="129"/>
    </location>
</feature>
<dbReference type="EMBL" id="MT188692">
    <property type="protein sequence ID" value="QPC96637.1"/>
    <property type="molecule type" value="mRNA"/>
</dbReference>
<dbReference type="AlphaFoldDB" id="A0A8K1DZV4"/>
<dbReference type="PANTHER" id="PTHR19965:SF82">
    <property type="entry name" value="THO COMPLEX SUBUNIT 4"/>
    <property type="match status" value="1"/>
</dbReference>
<sequence length="397" mass="42438">MNMSLEDVIKANQTKNPQQQQGYGGNQRPPLMGPKPPLMGMRPPMYLTKSSGKLTISNLDPGVTEADMSTLFSEFGEIKEAAIHFDRNGKSLGSAHIIFEQYGDAVRGMQRYNGITLDGRPMAMHIEKLPGPPGTFKITPQVNSVMGGGAKPVKRLQKGPQQQIGNIKQIGKQQFGNNKPAGKQQMGNIKQVQNNRAANNNQMFNNKQTMNKQTQNNNQKANNKQIINIQTKKKTMPQQQSGIMKWPANMQMGYGISKGYSFGVPAGGVGLLQGTGSLTGLARPGVLGRLDGVSSQGLLGHSPGYQTAPSVLDRLDGGVQINNYVGQNKPLMPNPPVLSRLGGTVGGTSSSGSVFNRMGPKQGIAQHGKTTAAVPAVAGQQWSFAIPGGLAVTQKKR</sequence>
<feature type="compositionally biased region" description="Low complexity" evidence="3">
    <location>
        <begin position="18"/>
        <end position="30"/>
    </location>
</feature>
<organism evidence="5">
    <name type="scientific">Macrobrachium nipponense</name>
    <name type="common">Oriental river shrimp</name>
    <name type="synonym">Palaemon nipponensis</name>
    <dbReference type="NCBI Taxonomy" id="159736"/>
    <lineage>
        <taxon>Eukaryota</taxon>
        <taxon>Metazoa</taxon>
        <taxon>Ecdysozoa</taxon>
        <taxon>Arthropoda</taxon>
        <taxon>Crustacea</taxon>
        <taxon>Multicrustacea</taxon>
        <taxon>Malacostraca</taxon>
        <taxon>Eumalacostraca</taxon>
        <taxon>Eucarida</taxon>
        <taxon>Decapoda</taxon>
        <taxon>Pleocyemata</taxon>
        <taxon>Caridea</taxon>
        <taxon>Palaemonoidea</taxon>
        <taxon>Palaemonidae</taxon>
        <taxon>Macrobrachium</taxon>
    </lineage>
</organism>
<dbReference type="InterPro" id="IPR035979">
    <property type="entry name" value="RBD_domain_sf"/>
</dbReference>
<dbReference type="InterPro" id="IPR051229">
    <property type="entry name" value="ALYREF_mRNA_export"/>
</dbReference>
<evidence type="ECO:0000313" key="5">
    <source>
        <dbReference type="EMBL" id="QPC96637.1"/>
    </source>
</evidence>
<evidence type="ECO:0000256" key="2">
    <source>
        <dbReference type="PROSITE-ProRule" id="PRU00176"/>
    </source>
</evidence>
<evidence type="ECO:0000259" key="4">
    <source>
        <dbReference type="PROSITE" id="PS50102"/>
    </source>
</evidence>
<dbReference type="SUPFAM" id="SSF54928">
    <property type="entry name" value="RNA-binding domain, RBD"/>
    <property type="match status" value="1"/>
</dbReference>
<dbReference type="SMART" id="SM00360">
    <property type="entry name" value="RRM"/>
    <property type="match status" value="1"/>
</dbReference>
<protein>
    <submittedName>
        <fullName evidence="5">Aly/REF</fullName>
    </submittedName>
</protein>
<dbReference type="GO" id="GO:0006406">
    <property type="term" value="P:mRNA export from nucleus"/>
    <property type="evidence" value="ECO:0007669"/>
    <property type="project" value="TreeGrafter"/>
</dbReference>
<dbReference type="GO" id="GO:0005634">
    <property type="term" value="C:nucleus"/>
    <property type="evidence" value="ECO:0007669"/>
    <property type="project" value="TreeGrafter"/>
</dbReference>
<dbReference type="GO" id="GO:0003729">
    <property type="term" value="F:mRNA binding"/>
    <property type="evidence" value="ECO:0007669"/>
    <property type="project" value="TreeGrafter"/>
</dbReference>
<evidence type="ECO:0000256" key="1">
    <source>
        <dbReference type="ARBA" id="ARBA00022884"/>
    </source>
</evidence>
<dbReference type="Pfam" id="PF00076">
    <property type="entry name" value="RRM_1"/>
    <property type="match status" value="1"/>
</dbReference>
<feature type="region of interest" description="Disordered" evidence="3">
    <location>
        <begin position="11"/>
        <end position="35"/>
    </location>
</feature>
<reference evidence="5" key="1">
    <citation type="submission" date="2020-03" db="EMBL/GenBank/DDBJ databases">
        <authorList>
            <person name="Zhao Y."/>
            <person name="Wang Y."/>
            <person name="Zhao D.-G."/>
        </authorList>
    </citation>
    <scope>NUCLEOTIDE SEQUENCE</scope>
</reference>
<dbReference type="PROSITE" id="PS50102">
    <property type="entry name" value="RRM"/>
    <property type="match status" value="1"/>
</dbReference>
<name>A0A8K1DZV4_MACNP</name>
<accession>A0A8K1DZV4</accession>